<dbReference type="AlphaFoldDB" id="A0AAV5EKP3"/>
<sequence length="122" mass="13226">MGRITNEFDPKSHRLHRISPSEILLLVPPFPNSHRLSVSNQKLDRKVLTLLLPGSPFASLVAGSSVTFPVAAAASLSAMNQLKPRERKQGREMQALPHASCGRAAAWCGEMGKRSGGRVGWT</sequence>
<protein>
    <submittedName>
        <fullName evidence="1">Uncharacterized protein</fullName>
    </submittedName>
</protein>
<evidence type="ECO:0000313" key="2">
    <source>
        <dbReference type="Proteomes" id="UP001054889"/>
    </source>
</evidence>
<gene>
    <name evidence="1" type="primary">gb10424</name>
    <name evidence="1" type="ORF">PR202_gb10424</name>
</gene>
<dbReference type="EMBL" id="BQKI01000076">
    <property type="protein sequence ID" value="GJN22825.1"/>
    <property type="molecule type" value="Genomic_DNA"/>
</dbReference>
<keyword evidence="2" id="KW-1185">Reference proteome</keyword>
<evidence type="ECO:0000313" key="1">
    <source>
        <dbReference type="EMBL" id="GJN22825.1"/>
    </source>
</evidence>
<comment type="caution">
    <text evidence="1">The sequence shown here is derived from an EMBL/GenBank/DDBJ whole genome shotgun (WGS) entry which is preliminary data.</text>
</comment>
<proteinExistence type="predicted"/>
<reference evidence="1" key="2">
    <citation type="submission" date="2021-12" db="EMBL/GenBank/DDBJ databases">
        <title>Resequencing data analysis of finger millet.</title>
        <authorList>
            <person name="Hatakeyama M."/>
            <person name="Aluri S."/>
            <person name="Balachadran M.T."/>
            <person name="Sivarajan S.R."/>
            <person name="Poveda L."/>
            <person name="Shimizu-Inatsugi R."/>
            <person name="Schlapbach R."/>
            <person name="Sreeman S.M."/>
            <person name="Shimizu K.K."/>
        </authorList>
    </citation>
    <scope>NUCLEOTIDE SEQUENCE</scope>
</reference>
<name>A0AAV5EKP3_ELECO</name>
<dbReference type="Proteomes" id="UP001054889">
    <property type="component" value="Unassembled WGS sequence"/>
</dbReference>
<organism evidence="1 2">
    <name type="scientific">Eleusine coracana subsp. coracana</name>
    <dbReference type="NCBI Taxonomy" id="191504"/>
    <lineage>
        <taxon>Eukaryota</taxon>
        <taxon>Viridiplantae</taxon>
        <taxon>Streptophyta</taxon>
        <taxon>Embryophyta</taxon>
        <taxon>Tracheophyta</taxon>
        <taxon>Spermatophyta</taxon>
        <taxon>Magnoliopsida</taxon>
        <taxon>Liliopsida</taxon>
        <taxon>Poales</taxon>
        <taxon>Poaceae</taxon>
        <taxon>PACMAD clade</taxon>
        <taxon>Chloridoideae</taxon>
        <taxon>Cynodonteae</taxon>
        <taxon>Eleusininae</taxon>
        <taxon>Eleusine</taxon>
    </lineage>
</organism>
<accession>A0AAV5EKP3</accession>
<reference evidence="1" key="1">
    <citation type="journal article" date="2018" name="DNA Res.">
        <title>Multiple hybrid de novo genome assembly of finger millet, an orphan allotetraploid crop.</title>
        <authorList>
            <person name="Hatakeyama M."/>
            <person name="Aluri S."/>
            <person name="Balachadran M.T."/>
            <person name="Sivarajan S.R."/>
            <person name="Patrignani A."/>
            <person name="Gruter S."/>
            <person name="Poveda L."/>
            <person name="Shimizu-Inatsugi R."/>
            <person name="Baeten J."/>
            <person name="Francoijs K.J."/>
            <person name="Nataraja K.N."/>
            <person name="Reddy Y.A.N."/>
            <person name="Phadnis S."/>
            <person name="Ravikumar R.L."/>
            <person name="Schlapbach R."/>
            <person name="Sreeman S.M."/>
            <person name="Shimizu K.K."/>
        </authorList>
    </citation>
    <scope>NUCLEOTIDE SEQUENCE</scope>
</reference>